<evidence type="ECO:0000256" key="8">
    <source>
        <dbReference type="ARBA" id="ARBA00022989"/>
    </source>
</evidence>
<feature type="transmembrane region" description="Helical" evidence="11">
    <location>
        <begin position="60"/>
        <end position="78"/>
    </location>
</feature>
<keyword evidence="5 11" id="KW-0812">Transmembrane</keyword>
<keyword evidence="3" id="KW-1003">Cell membrane</keyword>
<evidence type="ECO:0000256" key="6">
    <source>
        <dbReference type="ARBA" id="ARBA00022847"/>
    </source>
</evidence>
<keyword evidence="9 11" id="KW-0472">Membrane</keyword>
<sequence length="434" mass="47377">MNNEATANSTAILDSDGQHTEEQLSANQWNKIDTTWVLSLFGTAVGAGILFLPINAGLGGFWPLVMMAVLVGPMIYFAHRNLSRFVLSSKNPNADITDVVEEHFGNGAGKLITVLYFFAIYPILLIYGVSITNTIDSFMVHQLGMGQIPRPLLSFVLIAAMMSVMIAGEQLMLKVTQFLVYPLVIILAGMSFYLIPDWNLSAISQVPSAVDFTTTIWLTIPVLVFAFNHSPAISSFAMKQRQQYGNQAVEKSDEILKRTSAMLLGFVMFFVFSVVLSLTPEMLAEAKDQNLTVLSYLANVHSSPLIAYFGPIVAIVAITSSFFGHYLGAREGMNGIISKQAKSMGKNISDKNINLFTIGFMLLTIWAVAIINPSILGMIEDLGGPIIATILFLMPMYAIKRVPAMAKYQGTIANVFITTMGLVAISGIVFKLLV</sequence>
<keyword evidence="8 11" id="KW-1133">Transmembrane helix</keyword>
<evidence type="ECO:0000256" key="10">
    <source>
        <dbReference type="ARBA" id="ARBA00047996"/>
    </source>
</evidence>
<proteinExistence type="predicted"/>
<feature type="transmembrane region" description="Helical" evidence="11">
    <location>
        <begin position="35"/>
        <end position="54"/>
    </location>
</feature>
<keyword evidence="2" id="KW-0813">Transport</keyword>
<evidence type="ECO:0000256" key="5">
    <source>
        <dbReference type="ARBA" id="ARBA00022692"/>
    </source>
</evidence>
<dbReference type="InterPro" id="IPR018227">
    <property type="entry name" value="Amino_acid_transport_2"/>
</dbReference>
<evidence type="ECO:0000256" key="11">
    <source>
        <dbReference type="SAM" id="Phobius"/>
    </source>
</evidence>
<keyword evidence="13" id="KW-1185">Reference proteome</keyword>
<dbReference type="EMBL" id="CAKLPX010000001">
    <property type="protein sequence ID" value="CAH0991225.1"/>
    <property type="molecule type" value="Genomic_DNA"/>
</dbReference>
<feature type="transmembrane region" description="Helical" evidence="11">
    <location>
        <begin position="305"/>
        <end position="329"/>
    </location>
</feature>
<comment type="caution">
    <text evidence="12">The sequence shown here is derived from an EMBL/GenBank/DDBJ whole genome shotgun (WGS) entry which is preliminary data.</text>
</comment>
<evidence type="ECO:0000313" key="12">
    <source>
        <dbReference type="EMBL" id="CAH0991225.1"/>
    </source>
</evidence>
<feature type="transmembrane region" description="Helical" evidence="11">
    <location>
        <begin position="152"/>
        <end position="171"/>
    </location>
</feature>
<name>A0ABN8EHT0_9GAMM</name>
<feature type="transmembrane region" description="Helical" evidence="11">
    <location>
        <begin position="382"/>
        <end position="399"/>
    </location>
</feature>
<evidence type="ECO:0000256" key="1">
    <source>
        <dbReference type="ARBA" id="ARBA00004429"/>
    </source>
</evidence>
<evidence type="ECO:0000256" key="2">
    <source>
        <dbReference type="ARBA" id="ARBA00022448"/>
    </source>
</evidence>
<feature type="transmembrane region" description="Helical" evidence="11">
    <location>
        <begin position="353"/>
        <end position="376"/>
    </location>
</feature>
<dbReference type="NCBIfam" id="TIGR00814">
    <property type="entry name" value="stp"/>
    <property type="match status" value="1"/>
</dbReference>
<feature type="transmembrane region" description="Helical" evidence="11">
    <location>
        <begin position="259"/>
        <end position="278"/>
    </location>
</feature>
<feature type="transmembrane region" description="Helical" evidence="11">
    <location>
        <begin position="111"/>
        <end position="132"/>
    </location>
</feature>
<evidence type="ECO:0000313" key="13">
    <source>
        <dbReference type="Proteomes" id="UP000838100"/>
    </source>
</evidence>
<keyword evidence="7" id="KW-0029">Amino-acid transport</keyword>
<evidence type="ECO:0000256" key="4">
    <source>
        <dbReference type="ARBA" id="ARBA00022519"/>
    </source>
</evidence>
<keyword evidence="4" id="KW-0997">Cell inner membrane</keyword>
<feature type="transmembrane region" description="Helical" evidence="11">
    <location>
        <begin position="411"/>
        <end position="433"/>
    </location>
</feature>
<gene>
    <name evidence="12" type="primary">sdaC</name>
    <name evidence="12" type="ORF">SIN8267_01327</name>
</gene>
<dbReference type="RefSeq" id="WP_237443882.1">
    <property type="nucleotide sequence ID" value="NZ_CAKLPX010000001.1"/>
</dbReference>
<dbReference type="PANTHER" id="PTHR35334">
    <property type="entry name" value="SERINE TRANSPORTER"/>
    <property type="match status" value="1"/>
</dbReference>
<keyword evidence="6" id="KW-0769">Symport</keyword>
<reference evidence="12" key="1">
    <citation type="submission" date="2021-12" db="EMBL/GenBank/DDBJ databases">
        <authorList>
            <person name="Rodrigo-Torres L."/>
            <person name="Arahal R. D."/>
            <person name="Lucena T."/>
        </authorList>
    </citation>
    <scope>NUCLEOTIDE SEQUENCE</scope>
    <source>
        <strain evidence="12">CECT 8267</strain>
    </source>
</reference>
<dbReference type="PANTHER" id="PTHR35334:SF2">
    <property type="entry name" value="SERINE TRANSPORTER SDAC"/>
    <property type="match status" value="1"/>
</dbReference>
<dbReference type="Proteomes" id="UP000838100">
    <property type="component" value="Unassembled WGS sequence"/>
</dbReference>
<evidence type="ECO:0000256" key="7">
    <source>
        <dbReference type="ARBA" id="ARBA00022970"/>
    </source>
</evidence>
<feature type="transmembrane region" description="Helical" evidence="11">
    <location>
        <begin position="216"/>
        <end position="238"/>
    </location>
</feature>
<feature type="transmembrane region" description="Helical" evidence="11">
    <location>
        <begin position="178"/>
        <end position="196"/>
    </location>
</feature>
<dbReference type="InterPro" id="IPR004694">
    <property type="entry name" value="Hydroxy_aa_transpt"/>
</dbReference>
<comment type="subcellular location">
    <subcellularLocation>
        <location evidence="1">Cell inner membrane</location>
        <topology evidence="1">Multi-pass membrane protein</topology>
    </subcellularLocation>
</comment>
<protein>
    <submittedName>
        <fullName evidence="12">Serine transporter</fullName>
    </submittedName>
</protein>
<comment type="catalytic activity">
    <reaction evidence="10">
        <text>L-serine(in) + H(+)(in) = L-serine(out) + H(+)(out)</text>
        <dbReference type="Rhea" id="RHEA:28887"/>
        <dbReference type="ChEBI" id="CHEBI:15378"/>
        <dbReference type="ChEBI" id="CHEBI:33384"/>
    </reaction>
    <physiologicalReaction direction="right-to-left" evidence="10">
        <dbReference type="Rhea" id="RHEA:28889"/>
    </physiologicalReaction>
</comment>
<accession>A0ABN8EHT0</accession>
<evidence type="ECO:0000256" key="9">
    <source>
        <dbReference type="ARBA" id="ARBA00023136"/>
    </source>
</evidence>
<organism evidence="12 13">
    <name type="scientific">Sinobacterium norvegicum</name>
    <dbReference type="NCBI Taxonomy" id="1641715"/>
    <lineage>
        <taxon>Bacteria</taxon>
        <taxon>Pseudomonadati</taxon>
        <taxon>Pseudomonadota</taxon>
        <taxon>Gammaproteobacteria</taxon>
        <taxon>Cellvibrionales</taxon>
        <taxon>Spongiibacteraceae</taxon>
        <taxon>Sinobacterium</taxon>
    </lineage>
</organism>
<evidence type="ECO:0000256" key="3">
    <source>
        <dbReference type="ARBA" id="ARBA00022475"/>
    </source>
</evidence>